<dbReference type="GO" id="GO:0005737">
    <property type="term" value="C:cytoplasm"/>
    <property type="evidence" value="ECO:0007669"/>
    <property type="project" value="UniProtKB-SubCell"/>
</dbReference>
<sequence>MLKIFLSSHGHFASGMKSSLNILMGASDNVTVFDAYVDQASVQEKLDAFYAEVSPEDQVLLMSDLIGGSVNQVMMTYLQKPNTTLIGGVNLACVLELSTKTEVTAEEIEQIVEQSRSMLSVVQLPDLTEEQEDFF</sequence>
<dbReference type="InterPro" id="IPR051471">
    <property type="entry name" value="Bacterial_PTS_sugar_comp"/>
</dbReference>
<organism evidence="9 10">
    <name type="scientific">Holdemania filiformis</name>
    <dbReference type="NCBI Taxonomy" id="61171"/>
    <lineage>
        <taxon>Bacteria</taxon>
        <taxon>Bacillati</taxon>
        <taxon>Bacillota</taxon>
        <taxon>Erysipelotrichia</taxon>
        <taxon>Erysipelotrichales</taxon>
        <taxon>Erysipelotrichaceae</taxon>
        <taxon>Holdemania</taxon>
    </lineage>
</organism>
<evidence type="ECO:0000259" key="8">
    <source>
        <dbReference type="PROSITE" id="PS51096"/>
    </source>
</evidence>
<dbReference type="GeneID" id="83015324"/>
<dbReference type="InterPro" id="IPR036662">
    <property type="entry name" value="PTS_EIIA_man-typ_sf"/>
</dbReference>
<evidence type="ECO:0000313" key="10">
    <source>
        <dbReference type="Proteomes" id="UP000284178"/>
    </source>
</evidence>
<dbReference type="RefSeq" id="WP_039865336.1">
    <property type="nucleotide sequence ID" value="NZ_CABJCV010000008.1"/>
</dbReference>
<evidence type="ECO:0000256" key="1">
    <source>
        <dbReference type="ARBA" id="ARBA00004496"/>
    </source>
</evidence>
<dbReference type="EMBL" id="QRUP01000008">
    <property type="protein sequence ID" value="RGR74692.1"/>
    <property type="molecule type" value="Genomic_DNA"/>
</dbReference>
<evidence type="ECO:0000313" key="9">
    <source>
        <dbReference type="EMBL" id="RGR74692.1"/>
    </source>
</evidence>
<reference evidence="9 10" key="1">
    <citation type="submission" date="2018-08" db="EMBL/GenBank/DDBJ databases">
        <title>A genome reference for cultivated species of the human gut microbiota.</title>
        <authorList>
            <person name="Zou Y."/>
            <person name="Xue W."/>
            <person name="Luo G."/>
        </authorList>
    </citation>
    <scope>NUCLEOTIDE SEQUENCE [LARGE SCALE GENOMIC DNA]</scope>
    <source>
        <strain evidence="9 10">AF24-29</strain>
    </source>
</reference>
<comment type="caution">
    <text evidence="9">The sequence shown here is derived from an EMBL/GenBank/DDBJ whole genome shotgun (WGS) entry which is preliminary data.</text>
</comment>
<evidence type="ECO:0000256" key="5">
    <source>
        <dbReference type="ARBA" id="ARBA00022679"/>
    </source>
</evidence>
<evidence type="ECO:0000256" key="4">
    <source>
        <dbReference type="ARBA" id="ARBA00022597"/>
    </source>
</evidence>
<dbReference type="GO" id="GO:0016020">
    <property type="term" value="C:membrane"/>
    <property type="evidence" value="ECO:0007669"/>
    <property type="project" value="InterPro"/>
</dbReference>
<keyword evidence="3" id="KW-0963">Cytoplasm</keyword>
<dbReference type="InterPro" id="IPR004701">
    <property type="entry name" value="PTS_EIIA_man-typ"/>
</dbReference>
<keyword evidence="6" id="KW-0598">Phosphotransferase system</keyword>
<dbReference type="CDD" id="cd00006">
    <property type="entry name" value="PTS_IIA_man"/>
    <property type="match status" value="1"/>
</dbReference>
<dbReference type="GO" id="GO:0009401">
    <property type="term" value="P:phosphoenolpyruvate-dependent sugar phosphotransferase system"/>
    <property type="evidence" value="ECO:0007669"/>
    <property type="project" value="UniProtKB-KW"/>
</dbReference>
<dbReference type="PANTHER" id="PTHR33799">
    <property type="entry name" value="PTS PERMEASE-RELATED-RELATED"/>
    <property type="match status" value="1"/>
</dbReference>
<gene>
    <name evidence="9" type="ORF">DWY25_07885</name>
</gene>
<dbReference type="PANTHER" id="PTHR33799:SF1">
    <property type="entry name" value="PTS SYSTEM MANNOSE-SPECIFIC EIIAB COMPONENT-RELATED"/>
    <property type="match status" value="1"/>
</dbReference>
<dbReference type="Pfam" id="PF03610">
    <property type="entry name" value="EIIA-man"/>
    <property type="match status" value="1"/>
</dbReference>
<evidence type="ECO:0000256" key="6">
    <source>
        <dbReference type="ARBA" id="ARBA00022683"/>
    </source>
</evidence>
<dbReference type="Gene3D" id="3.40.50.510">
    <property type="entry name" value="Phosphotransferase system, mannose-type IIA component"/>
    <property type="match status" value="1"/>
</dbReference>
<keyword evidence="7" id="KW-0418">Kinase</keyword>
<comment type="subcellular location">
    <subcellularLocation>
        <location evidence="1">Cytoplasm</location>
    </subcellularLocation>
</comment>
<keyword evidence="2" id="KW-0813">Transport</keyword>
<evidence type="ECO:0000256" key="3">
    <source>
        <dbReference type="ARBA" id="ARBA00022490"/>
    </source>
</evidence>
<dbReference type="GO" id="GO:0016301">
    <property type="term" value="F:kinase activity"/>
    <property type="evidence" value="ECO:0007669"/>
    <property type="project" value="UniProtKB-KW"/>
</dbReference>
<keyword evidence="10" id="KW-1185">Reference proteome</keyword>
<name>A0A412G2M3_9FIRM</name>
<evidence type="ECO:0000256" key="2">
    <source>
        <dbReference type="ARBA" id="ARBA00022448"/>
    </source>
</evidence>
<dbReference type="AlphaFoldDB" id="A0A412G2M3"/>
<accession>A0A412G2M3</accession>
<dbReference type="SUPFAM" id="SSF53062">
    <property type="entry name" value="PTS system fructose IIA component-like"/>
    <property type="match status" value="1"/>
</dbReference>
<dbReference type="PROSITE" id="PS51096">
    <property type="entry name" value="PTS_EIIA_TYPE_4"/>
    <property type="match status" value="1"/>
</dbReference>
<protein>
    <submittedName>
        <fullName evidence="9">PTS sugar transporter subunit IIA</fullName>
    </submittedName>
</protein>
<keyword evidence="4 9" id="KW-0762">Sugar transport</keyword>
<proteinExistence type="predicted"/>
<dbReference type="Proteomes" id="UP000284178">
    <property type="component" value="Unassembled WGS sequence"/>
</dbReference>
<feature type="domain" description="PTS EIIA type-4" evidence="8">
    <location>
        <begin position="1"/>
        <end position="135"/>
    </location>
</feature>
<keyword evidence="5" id="KW-0808">Transferase</keyword>
<evidence type="ECO:0000256" key="7">
    <source>
        <dbReference type="ARBA" id="ARBA00022777"/>
    </source>
</evidence>
<dbReference type="InterPro" id="IPR033887">
    <property type="entry name" value="PTS_IIA_man"/>
</dbReference>